<dbReference type="Proteomes" id="UP000577956">
    <property type="component" value="Unassembled WGS sequence"/>
</dbReference>
<sequence>MPRTLLPAVRRHLRWVLPLAAAPVVYVLAMLGTSALDESAGSEPDATDGLLILLVLAVALVAPLVLLVVALVQGQRVYRAARLRAGRLTRREREERDRQASAQHFADVAWQHAVQTAAALVRGERPATMAVWDVVPLPGEVFYADVPIGYARYYGTTVHYTQTSGLFVGSPAFVLAGLAGTAVANASARSAAQRQAADQWREHQTVRLVVSDRRLLVQRGGEWIWFHHTGASAVYPDPLRRGLVCQYPDTSPLMLQGDYAPFAAVVVLAATHGAQALREHPAMAPLAPPARVPELPGA</sequence>
<reference evidence="3 4" key="1">
    <citation type="submission" date="2020-07" db="EMBL/GenBank/DDBJ databases">
        <title>Sequencing the genomes of 1000 actinobacteria strains.</title>
        <authorList>
            <person name="Klenk H.-P."/>
        </authorList>
    </citation>
    <scope>NUCLEOTIDE SEQUENCE [LARGE SCALE GENOMIC DNA]</scope>
    <source>
        <strain evidence="3 4">DSM 24482</strain>
    </source>
</reference>
<reference evidence="2 5" key="2">
    <citation type="submission" date="2021-01" db="EMBL/GenBank/DDBJ databases">
        <title>Whole genome shotgun sequence of Cellulomonas oligotrophica NBRC 109435.</title>
        <authorList>
            <person name="Komaki H."/>
            <person name="Tamura T."/>
        </authorList>
    </citation>
    <scope>NUCLEOTIDE SEQUENCE [LARGE SCALE GENOMIC DNA]</scope>
    <source>
        <strain evidence="2 5">NBRC 109435</strain>
    </source>
</reference>
<feature type="transmembrane region" description="Helical" evidence="1">
    <location>
        <begin position="12"/>
        <end position="31"/>
    </location>
</feature>
<accession>A0A7Y9FGN1</accession>
<evidence type="ECO:0000313" key="2">
    <source>
        <dbReference type="EMBL" id="GIG32205.1"/>
    </source>
</evidence>
<dbReference type="RefSeq" id="WP_140459486.1">
    <property type="nucleotide sequence ID" value="NZ_BAABFI010000008.1"/>
</dbReference>
<proteinExistence type="predicted"/>
<comment type="caution">
    <text evidence="3">The sequence shown here is derived from an EMBL/GenBank/DDBJ whole genome shotgun (WGS) entry which is preliminary data.</text>
</comment>
<evidence type="ECO:0000256" key="1">
    <source>
        <dbReference type="SAM" id="Phobius"/>
    </source>
</evidence>
<protein>
    <submittedName>
        <fullName evidence="3">Uncharacterized protein</fullName>
    </submittedName>
</protein>
<organism evidence="3 4">
    <name type="scientific">Cellulomonas oligotrophica</name>
    <dbReference type="NCBI Taxonomy" id="931536"/>
    <lineage>
        <taxon>Bacteria</taxon>
        <taxon>Bacillati</taxon>
        <taxon>Actinomycetota</taxon>
        <taxon>Actinomycetes</taxon>
        <taxon>Micrococcales</taxon>
        <taxon>Cellulomonadaceae</taxon>
        <taxon>Cellulomonas</taxon>
    </lineage>
</organism>
<name>A0A7Y9FGN1_9CELL</name>
<keyword evidence="1" id="KW-0472">Membrane</keyword>
<dbReference type="Proteomes" id="UP000618382">
    <property type="component" value="Unassembled WGS sequence"/>
</dbReference>
<evidence type="ECO:0000313" key="4">
    <source>
        <dbReference type="Proteomes" id="UP000577956"/>
    </source>
</evidence>
<dbReference type="EMBL" id="BONN01000003">
    <property type="protein sequence ID" value="GIG32205.1"/>
    <property type="molecule type" value="Genomic_DNA"/>
</dbReference>
<keyword evidence="5" id="KW-1185">Reference proteome</keyword>
<evidence type="ECO:0000313" key="3">
    <source>
        <dbReference type="EMBL" id="NYD87009.1"/>
    </source>
</evidence>
<evidence type="ECO:0000313" key="5">
    <source>
        <dbReference type="Proteomes" id="UP000618382"/>
    </source>
</evidence>
<keyword evidence="1" id="KW-0812">Transmembrane</keyword>
<dbReference type="EMBL" id="JACCBK010000001">
    <property type="protein sequence ID" value="NYD87009.1"/>
    <property type="molecule type" value="Genomic_DNA"/>
</dbReference>
<keyword evidence="1" id="KW-1133">Transmembrane helix</keyword>
<feature type="transmembrane region" description="Helical" evidence="1">
    <location>
        <begin position="51"/>
        <end position="72"/>
    </location>
</feature>
<dbReference type="AlphaFoldDB" id="A0A7Y9FGN1"/>
<gene>
    <name evidence="3" type="ORF">BKA21_002558</name>
    <name evidence="2" type="ORF">Col01nite_13640</name>
</gene>